<dbReference type="Pfam" id="PF13026">
    <property type="entry name" value="DUF3887"/>
    <property type="match status" value="1"/>
</dbReference>
<gene>
    <name evidence="3" type="ORF">F9B16_22335</name>
</gene>
<dbReference type="EMBL" id="WBMR01000065">
    <property type="protein sequence ID" value="KAB2378994.1"/>
    <property type="molecule type" value="Genomic_DNA"/>
</dbReference>
<name>A0A6L3VQV8_9ACTN</name>
<protein>
    <submittedName>
        <fullName evidence="3">DUF3887 domain-containing protein</fullName>
    </submittedName>
</protein>
<evidence type="ECO:0000313" key="4">
    <source>
        <dbReference type="Proteomes" id="UP000483004"/>
    </source>
</evidence>
<proteinExistence type="predicted"/>
<dbReference type="OrthoDB" id="3579809at2"/>
<accession>A0A6L3VQV8</accession>
<sequence>MGGTCEFCGQPLPERDGPGRTRRFCNATCRSAARRARATKRAPAAPHVKERLTFLGDGDSVGRMPEVTGTPGEALAEAAARLAEQASTGTGSAPMDAVAAAAETTRLADDLLRRAVEAARAAGHTWQEIGDVLGTTRQAAFQRFGRPIDPRTGSPMSANVLPGAADLAVGLLADLAAGDWDAARRDFDATMRDAIGTDRLASVWAQVIGTVGAYERMGAPAVHQAGDHTVVDVPLHFEAGEMTGRVTYAPDATVAGLYITPPGRVP</sequence>
<evidence type="ECO:0000313" key="3">
    <source>
        <dbReference type="EMBL" id="KAB2378994.1"/>
    </source>
</evidence>
<organism evidence="3 4">
    <name type="scientific">Actinomadura montaniterrae</name>
    <dbReference type="NCBI Taxonomy" id="1803903"/>
    <lineage>
        <taxon>Bacteria</taxon>
        <taxon>Bacillati</taxon>
        <taxon>Actinomycetota</taxon>
        <taxon>Actinomycetes</taxon>
        <taxon>Streptosporangiales</taxon>
        <taxon>Thermomonosporaceae</taxon>
        <taxon>Actinomadura</taxon>
    </lineage>
</organism>
<dbReference type="Gene3D" id="3.10.450.590">
    <property type="match status" value="1"/>
</dbReference>
<dbReference type="Proteomes" id="UP000483004">
    <property type="component" value="Unassembled WGS sequence"/>
</dbReference>
<dbReference type="AlphaFoldDB" id="A0A6L3VQV8"/>
<reference evidence="3 4" key="1">
    <citation type="submission" date="2019-09" db="EMBL/GenBank/DDBJ databases">
        <title>Actinomadura physcomitrii sp. nov., a novel actinomycete isolated from moss [Physcomitrium sphaericum (Ludw) Fuernr].</title>
        <authorList>
            <person name="Liu C."/>
            <person name="Zhuang X."/>
        </authorList>
    </citation>
    <scope>NUCLEOTIDE SEQUENCE [LARGE SCALE GENOMIC DNA]</scope>
    <source>
        <strain evidence="3 4">CYP1-1B</strain>
    </source>
</reference>
<dbReference type="InterPro" id="IPR024981">
    <property type="entry name" value="DUF3887"/>
</dbReference>
<comment type="caution">
    <text evidence="3">The sequence shown here is derived from an EMBL/GenBank/DDBJ whole genome shotgun (WGS) entry which is preliminary data.</text>
</comment>
<keyword evidence="4" id="KW-1185">Reference proteome</keyword>
<feature type="region of interest" description="Disordered" evidence="1">
    <location>
        <begin position="37"/>
        <end position="63"/>
    </location>
</feature>
<evidence type="ECO:0000259" key="2">
    <source>
        <dbReference type="Pfam" id="PF13026"/>
    </source>
</evidence>
<feature type="domain" description="DUF3887" evidence="2">
    <location>
        <begin position="173"/>
        <end position="257"/>
    </location>
</feature>
<evidence type="ECO:0000256" key="1">
    <source>
        <dbReference type="SAM" id="MobiDB-lite"/>
    </source>
</evidence>